<evidence type="ECO:0000313" key="3">
    <source>
        <dbReference type="EMBL" id="VDM34808.1"/>
    </source>
</evidence>
<evidence type="ECO:0000313" key="5">
    <source>
        <dbReference type="WBParaSite" id="TTAC_0000986701-mRNA-1"/>
    </source>
</evidence>
<dbReference type="OrthoDB" id="69641at2759"/>
<accession>A0A0R3X8J2</accession>
<sequence length="145" mass="15650">MVSDIALQLVEAHCCVVNSLADVSAFISTILEDRKVAAASHNITAWYLQAKLKPDAPKTSLVADYDDDGEAQAGGRLLHLISLSAREGVAVMVSRWYGGIHIGPDRFKHINNAANQLLMQQGLTKNAADSGTAQSKSKKHVKKKQ</sequence>
<evidence type="ECO:0000256" key="1">
    <source>
        <dbReference type="ARBA" id="ARBA00007665"/>
    </source>
</evidence>
<dbReference type="Gene3D" id="3.30.230.30">
    <property type="entry name" value="Impact, N-terminal domain"/>
    <property type="match status" value="1"/>
</dbReference>
<reference evidence="3 4" key="2">
    <citation type="submission" date="2018-11" db="EMBL/GenBank/DDBJ databases">
        <authorList>
            <consortium name="Pathogen Informatics"/>
        </authorList>
    </citation>
    <scope>NUCLEOTIDE SEQUENCE [LARGE SCALE GENOMIC DNA]</scope>
</reference>
<proteinExistence type="inferred from homology"/>
<comment type="similarity">
    <text evidence="1">Belongs to the IMPACT family.</text>
</comment>
<dbReference type="PANTHER" id="PTHR16301:SF25">
    <property type="entry name" value="PROTEIN IMPACT"/>
    <property type="match status" value="1"/>
</dbReference>
<evidence type="ECO:0000259" key="2">
    <source>
        <dbReference type="Pfam" id="PF01205"/>
    </source>
</evidence>
<evidence type="ECO:0000313" key="4">
    <source>
        <dbReference type="Proteomes" id="UP000274429"/>
    </source>
</evidence>
<reference evidence="5" key="1">
    <citation type="submission" date="2017-02" db="UniProtKB">
        <authorList>
            <consortium name="WormBaseParasite"/>
        </authorList>
    </citation>
    <scope>IDENTIFICATION</scope>
</reference>
<dbReference type="SUPFAM" id="SSF54211">
    <property type="entry name" value="Ribosomal protein S5 domain 2-like"/>
    <property type="match status" value="1"/>
</dbReference>
<dbReference type="InterPro" id="IPR036956">
    <property type="entry name" value="Impact_N_sf"/>
</dbReference>
<dbReference type="InterPro" id="IPR001498">
    <property type="entry name" value="Impact_N"/>
</dbReference>
<keyword evidence="4" id="KW-1185">Reference proteome</keyword>
<dbReference type="GO" id="GO:0005737">
    <property type="term" value="C:cytoplasm"/>
    <property type="evidence" value="ECO:0007669"/>
    <property type="project" value="TreeGrafter"/>
</dbReference>
<dbReference type="EMBL" id="UYWX01021111">
    <property type="protein sequence ID" value="VDM34808.1"/>
    <property type="molecule type" value="Genomic_DNA"/>
</dbReference>
<dbReference type="GO" id="GO:0006446">
    <property type="term" value="P:regulation of translational initiation"/>
    <property type="evidence" value="ECO:0007669"/>
    <property type="project" value="TreeGrafter"/>
</dbReference>
<dbReference type="AlphaFoldDB" id="A0A0R3X8J2"/>
<organism evidence="5">
    <name type="scientific">Hydatigena taeniaeformis</name>
    <name type="common">Feline tapeworm</name>
    <name type="synonym">Taenia taeniaeformis</name>
    <dbReference type="NCBI Taxonomy" id="6205"/>
    <lineage>
        <taxon>Eukaryota</taxon>
        <taxon>Metazoa</taxon>
        <taxon>Spiralia</taxon>
        <taxon>Lophotrochozoa</taxon>
        <taxon>Platyhelminthes</taxon>
        <taxon>Cestoda</taxon>
        <taxon>Eucestoda</taxon>
        <taxon>Cyclophyllidea</taxon>
        <taxon>Taeniidae</taxon>
        <taxon>Hydatigera</taxon>
    </lineage>
</organism>
<protein>
    <submittedName>
        <fullName evidence="5">UPF0029 domain-containing protein</fullName>
    </submittedName>
</protein>
<name>A0A0R3X8J2_HYDTA</name>
<dbReference type="WBParaSite" id="TTAC_0000986701-mRNA-1">
    <property type="protein sequence ID" value="TTAC_0000986701-mRNA-1"/>
    <property type="gene ID" value="TTAC_0000986701"/>
</dbReference>
<feature type="domain" description="Impact N-terminal" evidence="2">
    <location>
        <begin position="12"/>
        <end position="118"/>
    </location>
</feature>
<dbReference type="PANTHER" id="PTHR16301">
    <property type="entry name" value="IMPACT-RELATED"/>
    <property type="match status" value="1"/>
</dbReference>
<gene>
    <name evidence="3" type="ORF">TTAC_LOCUS9852</name>
</gene>
<dbReference type="Proteomes" id="UP000274429">
    <property type="component" value="Unassembled WGS sequence"/>
</dbReference>
<dbReference type="STRING" id="6205.A0A0R3X8J2"/>
<dbReference type="InterPro" id="IPR020568">
    <property type="entry name" value="Ribosomal_Su5_D2-typ_SF"/>
</dbReference>
<dbReference type="Pfam" id="PF01205">
    <property type="entry name" value="Impact_N"/>
    <property type="match status" value="1"/>
</dbReference>
<dbReference type="GO" id="GO:0140469">
    <property type="term" value="P:GCN2-mediated signaling"/>
    <property type="evidence" value="ECO:0007669"/>
    <property type="project" value="TreeGrafter"/>
</dbReference>
<dbReference type="InterPro" id="IPR023582">
    <property type="entry name" value="Impact"/>
</dbReference>